<evidence type="ECO:0000313" key="6">
    <source>
        <dbReference type="EMBL" id="CAF95767.1"/>
    </source>
</evidence>
<name>Q4SUB5_TETNG</name>
<proteinExistence type="predicted"/>
<keyword evidence="1" id="KW-0805">Transcription regulation</keyword>
<feature type="compositionally biased region" description="Polar residues" evidence="4">
    <location>
        <begin position="124"/>
        <end position="133"/>
    </location>
</feature>
<feature type="region of interest" description="Disordered" evidence="4">
    <location>
        <begin position="338"/>
        <end position="386"/>
    </location>
</feature>
<sequence>MFQVPSYSPLAQKQVPSSHLLDPPAAGGLTSPHGCSPPESLPHMAAELQANPPHWFHPVQPPSPHLLLPPVNPPHLNRAQMTFPVCPHPYVTSSLEPQPHLIPPPFAAQPQASPAELLSPPHQAYSQNPGSDWTRSSELSFHWRSDTFSYQNQNQLNSSLIPLQDQAACAHRLSCTSQTPPANAVYQQPDELCAVPDPCRSLEAALSQLQASTSAEDHLGRWGLMDFSSPTTEEAFSSQYYQHTAPQPFCSPTTPGPSPQYPQTPTLSSPPMQSWEETRNLYPQTSAQSSSPSLQEYEGYTSQHQVPPTNHLLMSQYELIQDQSGLFDAGLCPQVMAQEVGGSSPSPRLPAGLSWREDGGMAAGHGPSDVAWASEGTGTASDDPSLPPSVSMVMPVSVPVHSKGRAHKKGSGAFAASRKTALYQSLLREDASTGDGVGARHYTPPPMLCPVRAAPGLYCSLAGRRLRRVQTIQLHNTPDDCVAMETGSPPGTLRTGANQPQINVGPSFQAQIPLLQEKKRSQADSHKALQLWSAWEELDLPANQQRVEALLMMARSSVVPGGGASPESALHTLRQCRGDFVLTVEKLLSPPGTSSSSGGHQQYQQVRWSEAEKRLLVKSLQLYHKDFSRIQKAVRFHARLTLPSALGACSRVFVRSGPDQVRPGVRGVLLSVEEEDESQPQRPERQP</sequence>
<dbReference type="GO" id="GO:0005667">
    <property type="term" value="C:transcription regulator complex"/>
    <property type="evidence" value="ECO:0007669"/>
    <property type="project" value="TreeGrafter"/>
</dbReference>
<feature type="compositionally biased region" description="Polar residues" evidence="4">
    <location>
        <begin position="1"/>
        <end position="17"/>
    </location>
</feature>
<gene>
    <name evidence="6" type="ORF">GSTENG00012541001</name>
</gene>
<dbReference type="PANTHER" id="PTHR16089">
    <property type="entry name" value="REST COREPRESSOR COREST PROTEIN-RELATED"/>
    <property type="match status" value="1"/>
</dbReference>
<feature type="region of interest" description="Disordered" evidence="4">
    <location>
        <begin position="1"/>
        <end position="42"/>
    </location>
</feature>
<dbReference type="GO" id="GO:0003714">
    <property type="term" value="F:transcription corepressor activity"/>
    <property type="evidence" value="ECO:0007669"/>
    <property type="project" value="TreeGrafter"/>
</dbReference>
<dbReference type="Pfam" id="PF01448">
    <property type="entry name" value="ELM2"/>
    <property type="match status" value="1"/>
</dbReference>
<feature type="region of interest" description="Disordered" evidence="4">
    <location>
        <begin position="246"/>
        <end position="307"/>
    </location>
</feature>
<accession>Q4SUB5</accession>
<dbReference type="SMART" id="SM01189">
    <property type="entry name" value="ELM2"/>
    <property type="match status" value="1"/>
</dbReference>
<feature type="domain" description="ELM2" evidence="5">
    <location>
        <begin position="500"/>
        <end position="591"/>
    </location>
</feature>
<dbReference type="PROSITE" id="PS51156">
    <property type="entry name" value="ELM2"/>
    <property type="match status" value="1"/>
</dbReference>
<feature type="region of interest" description="Disordered" evidence="4">
    <location>
        <begin position="98"/>
        <end position="133"/>
    </location>
</feature>
<dbReference type="GO" id="GO:0006357">
    <property type="term" value="P:regulation of transcription by RNA polymerase II"/>
    <property type="evidence" value="ECO:0007669"/>
    <property type="project" value="TreeGrafter"/>
</dbReference>
<dbReference type="PANTHER" id="PTHR16089:SF19">
    <property type="entry name" value="TRANSCRIPTIONAL-REGULATING FACTOR 1"/>
    <property type="match status" value="1"/>
</dbReference>
<evidence type="ECO:0000256" key="3">
    <source>
        <dbReference type="ARBA" id="ARBA00023242"/>
    </source>
</evidence>
<evidence type="ECO:0000256" key="1">
    <source>
        <dbReference type="ARBA" id="ARBA00023015"/>
    </source>
</evidence>
<keyword evidence="3" id="KW-0539">Nucleus</keyword>
<evidence type="ECO:0000259" key="5">
    <source>
        <dbReference type="PROSITE" id="PS51156"/>
    </source>
</evidence>
<dbReference type="InterPro" id="IPR000949">
    <property type="entry name" value="ELM2_dom"/>
</dbReference>
<evidence type="ECO:0000256" key="2">
    <source>
        <dbReference type="ARBA" id="ARBA00023163"/>
    </source>
</evidence>
<reference evidence="6" key="2">
    <citation type="submission" date="2004-02" db="EMBL/GenBank/DDBJ databases">
        <authorList>
            <consortium name="Genoscope"/>
            <consortium name="Whitehead Institute Centre for Genome Research"/>
        </authorList>
    </citation>
    <scope>NUCLEOTIDE SEQUENCE</scope>
</reference>
<feature type="compositionally biased region" description="Polar residues" evidence="4">
    <location>
        <begin position="263"/>
        <end position="272"/>
    </location>
</feature>
<organism evidence="6">
    <name type="scientific">Tetraodon nigroviridis</name>
    <name type="common">Spotted green pufferfish</name>
    <name type="synonym">Chelonodon nigroviridis</name>
    <dbReference type="NCBI Taxonomy" id="99883"/>
    <lineage>
        <taxon>Eukaryota</taxon>
        <taxon>Metazoa</taxon>
        <taxon>Chordata</taxon>
        <taxon>Craniata</taxon>
        <taxon>Vertebrata</taxon>
        <taxon>Euteleostomi</taxon>
        <taxon>Actinopterygii</taxon>
        <taxon>Neopterygii</taxon>
        <taxon>Teleostei</taxon>
        <taxon>Neoteleostei</taxon>
        <taxon>Acanthomorphata</taxon>
        <taxon>Eupercaria</taxon>
        <taxon>Tetraodontiformes</taxon>
        <taxon>Tetradontoidea</taxon>
        <taxon>Tetraodontidae</taxon>
        <taxon>Tetraodon</taxon>
    </lineage>
</organism>
<protein>
    <submittedName>
        <fullName evidence="6">(spotted green pufferfish) hypothetical protein</fullName>
    </submittedName>
</protein>
<dbReference type="EMBL" id="CAAE01013974">
    <property type="protein sequence ID" value="CAF95767.1"/>
    <property type="molecule type" value="Genomic_DNA"/>
</dbReference>
<dbReference type="GO" id="GO:0000118">
    <property type="term" value="C:histone deacetylase complex"/>
    <property type="evidence" value="ECO:0007669"/>
    <property type="project" value="TreeGrafter"/>
</dbReference>
<reference evidence="6" key="1">
    <citation type="journal article" date="2004" name="Nature">
        <title>Genome duplication in the teleost fish Tetraodon nigroviridis reveals the early vertebrate proto-karyotype.</title>
        <authorList>
            <person name="Jaillon O."/>
            <person name="Aury J.-M."/>
            <person name="Brunet F."/>
            <person name="Petit J.-L."/>
            <person name="Stange-Thomann N."/>
            <person name="Mauceli E."/>
            <person name="Bouneau L."/>
            <person name="Fischer C."/>
            <person name="Ozouf-Costaz C."/>
            <person name="Bernot A."/>
            <person name="Nicaud S."/>
            <person name="Jaffe D."/>
            <person name="Fisher S."/>
            <person name="Lutfalla G."/>
            <person name="Dossat C."/>
            <person name="Segurens B."/>
            <person name="Dasilva C."/>
            <person name="Salanoubat M."/>
            <person name="Levy M."/>
            <person name="Boudet N."/>
            <person name="Castellano S."/>
            <person name="Anthouard V."/>
            <person name="Jubin C."/>
            <person name="Castelli V."/>
            <person name="Katinka M."/>
            <person name="Vacherie B."/>
            <person name="Biemont C."/>
            <person name="Skalli Z."/>
            <person name="Cattolico L."/>
            <person name="Poulain J."/>
            <person name="De Berardinis V."/>
            <person name="Cruaud C."/>
            <person name="Duprat S."/>
            <person name="Brottier P."/>
            <person name="Coutanceau J.-P."/>
            <person name="Gouzy J."/>
            <person name="Parra G."/>
            <person name="Lardier G."/>
            <person name="Chapple C."/>
            <person name="McKernan K.J."/>
            <person name="McEwan P."/>
            <person name="Bosak S."/>
            <person name="Kellis M."/>
            <person name="Volff J.-N."/>
            <person name="Guigo R."/>
            <person name="Zody M.C."/>
            <person name="Mesirov J."/>
            <person name="Lindblad-Toh K."/>
            <person name="Birren B."/>
            <person name="Nusbaum C."/>
            <person name="Kahn D."/>
            <person name="Robinson-Rechavi M."/>
            <person name="Laudet V."/>
            <person name="Schachter V."/>
            <person name="Quetier F."/>
            <person name="Saurin W."/>
            <person name="Scarpelli C."/>
            <person name="Wincker P."/>
            <person name="Lander E.S."/>
            <person name="Weissenbach J."/>
            <person name="Roest Crollius H."/>
        </authorList>
    </citation>
    <scope>NUCLEOTIDE SEQUENCE [LARGE SCALE GENOMIC DNA]</scope>
</reference>
<feature type="compositionally biased region" description="Polar residues" evidence="4">
    <location>
        <begin position="281"/>
        <end position="307"/>
    </location>
</feature>
<dbReference type="OrthoDB" id="10258692at2759"/>
<evidence type="ECO:0000256" key="4">
    <source>
        <dbReference type="SAM" id="MobiDB-lite"/>
    </source>
</evidence>
<keyword evidence="2" id="KW-0804">Transcription</keyword>
<dbReference type="InterPro" id="IPR051066">
    <property type="entry name" value="Trans_reg/Corepressor"/>
</dbReference>
<dbReference type="KEGG" id="tng:GSTEN00012541G001"/>
<comment type="caution">
    <text evidence="6">The sequence shown here is derived from an EMBL/GenBank/DDBJ whole genome shotgun (WGS) entry which is preliminary data.</text>
</comment>
<dbReference type="AlphaFoldDB" id="Q4SUB5"/>